<accession>A0A9P4Q3X8</accession>
<dbReference type="Pfam" id="PF00400">
    <property type="entry name" value="WD40"/>
    <property type="match status" value="4"/>
</dbReference>
<dbReference type="InterPro" id="IPR001680">
    <property type="entry name" value="WD40_rpt"/>
</dbReference>
<dbReference type="PROSITE" id="PS00678">
    <property type="entry name" value="WD_REPEATS_1"/>
    <property type="match status" value="2"/>
</dbReference>
<feature type="region of interest" description="Disordered" evidence="4">
    <location>
        <begin position="1044"/>
        <end position="1083"/>
    </location>
</feature>
<feature type="region of interest" description="Disordered" evidence="4">
    <location>
        <begin position="362"/>
        <end position="382"/>
    </location>
</feature>
<evidence type="ECO:0000256" key="3">
    <source>
        <dbReference type="PROSITE-ProRule" id="PRU00221"/>
    </source>
</evidence>
<dbReference type="InterPro" id="IPR015943">
    <property type="entry name" value="WD40/YVTN_repeat-like_dom_sf"/>
</dbReference>
<feature type="compositionally biased region" description="Polar residues" evidence="4">
    <location>
        <begin position="974"/>
        <end position="983"/>
    </location>
</feature>
<feature type="region of interest" description="Disordered" evidence="4">
    <location>
        <begin position="604"/>
        <end position="745"/>
    </location>
</feature>
<evidence type="ECO:0000256" key="2">
    <source>
        <dbReference type="ARBA" id="ARBA00022737"/>
    </source>
</evidence>
<feature type="repeat" description="WD" evidence="3">
    <location>
        <begin position="19"/>
        <end position="53"/>
    </location>
</feature>
<dbReference type="Proteomes" id="UP000799441">
    <property type="component" value="Unassembled WGS sequence"/>
</dbReference>
<proteinExistence type="predicted"/>
<keyword evidence="2" id="KW-0677">Repeat</keyword>
<dbReference type="GO" id="GO:0043130">
    <property type="term" value="F:ubiquitin binding"/>
    <property type="evidence" value="ECO:0007669"/>
    <property type="project" value="TreeGrafter"/>
</dbReference>
<dbReference type="EMBL" id="MU003812">
    <property type="protein sequence ID" value="KAF2719334.1"/>
    <property type="molecule type" value="Genomic_DNA"/>
</dbReference>
<dbReference type="OrthoDB" id="2421129at2759"/>
<protein>
    <submittedName>
        <fullName evidence="5">WD40 repeat-like protein</fullName>
    </submittedName>
</protein>
<dbReference type="PANTHER" id="PTHR19862:SF14">
    <property type="entry name" value="WD REPEAT-CONTAINING PROTEIN 48"/>
    <property type="match status" value="1"/>
</dbReference>
<gene>
    <name evidence="5" type="ORF">K431DRAFT_314167</name>
</gene>
<feature type="region of interest" description="Disordered" evidence="4">
    <location>
        <begin position="964"/>
        <end position="984"/>
    </location>
</feature>
<dbReference type="AlphaFoldDB" id="A0A9P4Q3X8"/>
<dbReference type="SUPFAM" id="SSF50978">
    <property type="entry name" value="WD40 repeat-like"/>
    <property type="match status" value="1"/>
</dbReference>
<organism evidence="5 6">
    <name type="scientific">Polychaeton citri CBS 116435</name>
    <dbReference type="NCBI Taxonomy" id="1314669"/>
    <lineage>
        <taxon>Eukaryota</taxon>
        <taxon>Fungi</taxon>
        <taxon>Dikarya</taxon>
        <taxon>Ascomycota</taxon>
        <taxon>Pezizomycotina</taxon>
        <taxon>Dothideomycetes</taxon>
        <taxon>Dothideomycetidae</taxon>
        <taxon>Capnodiales</taxon>
        <taxon>Capnodiaceae</taxon>
        <taxon>Polychaeton</taxon>
    </lineage>
</organism>
<feature type="compositionally biased region" description="Polar residues" evidence="4">
    <location>
        <begin position="1064"/>
        <end position="1083"/>
    </location>
</feature>
<dbReference type="Gene3D" id="2.130.10.10">
    <property type="entry name" value="YVTN repeat-like/Quinoprotein amine dehydrogenase"/>
    <property type="match status" value="2"/>
</dbReference>
<feature type="repeat" description="WD" evidence="3">
    <location>
        <begin position="214"/>
        <end position="255"/>
    </location>
</feature>
<evidence type="ECO:0000256" key="1">
    <source>
        <dbReference type="ARBA" id="ARBA00022574"/>
    </source>
</evidence>
<evidence type="ECO:0000313" key="6">
    <source>
        <dbReference type="Proteomes" id="UP000799441"/>
    </source>
</evidence>
<dbReference type="PROSITE" id="PS50082">
    <property type="entry name" value="WD_REPEATS_2"/>
    <property type="match status" value="4"/>
</dbReference>
<dbReference type="InterPro" id="IPR051246">
    <property type="entry name" value="WDR48"/>
</dbReference>
<feature type="repeat" description="WD" evidence="3">
    <location>
        <begin position="174"/>
        <end position="213"/>
    </location>
</feature>
<dbReference type="Pfam" id="PF11816">
    <property type="entry name" value="DUF3337"/>
    <property type="match status" value="1"/>
</dbReference>
<keyword evidence="6" id="KW-1185">Reference proteome</keyword>
<feature type="compositionally biased region" description="Polar residues" evidence="4">
    <location>
        <begin position="642"/>
        <end position="664"/>
    </location>
</feature>
<comment type="caution">
    <text evidence="5">The sequence shown here is derived from an EMBL/GenBank/DDBJ whole genome shotgun (WGS) entry which is preliminary data.</text>
</comment>
<dbReference type="PANTHER" id="PTHR19862">
    <property type="entry name" value="WD REPEAT-CONTAINING PROTEIN 48"/>
    <property type="match status" value="1"/>
</dbReference>
<dbReference type="InterPro" id="IPR036322">
    <property type="entry name" value="WD40_repeat_dom_sf"/>
</dbReference>
<evidence type="ECO:0000313" key="5">
    <source>
        <dbReference type="EMBL" id="KAF2719334.1"/>
    </source>
</evidence>
<feature type="compositionally biased region" description="Basic and acidic residues" evidence="4">
    <location>
        <begin position="604"/>
        <end position="613"/>
    </location>
</feature>
<dbReference type="PROSITE" id="PS50294">
    <property type="entry name" value="WD_REPEATS_REGION"/>
    <property type="match status" value="2"/>
</dbReference>
<keyword evidence="1 3" id="KW-0853">WD repeat</keyword>
<feature type="repeat" description="WD" evidence="3">
    <location>
        <begin position="75"/>
        <end position="106"/>
    </location>
</feature>
<dbReference type="GO" id="GO:0000724">
    <property type="term" value="P:double-strand break repair via homologous recombination"/>
    <property type="evidence" value="ECO:0007669"/>
    <property type="project" value="TreeGrafter"/>
</dbReference>
<evidence type="ECO:0000256" key="4">
    <source>
        <dbReference type="SAM" id="MobiDB-lite"/>
    </source>
</evidence>
<dbReference type="CDD" id="cd00200">
    <property type="entry name" value="WD40"/>
    <property type="match status" value="1"/>
</dbReference>
<dbReference type="InterPro" id="IPR019775">
    <property type="entry name" value="WD40_repeat_CS"/>
</dbReference>
<sequence>MARKAKQRISYILPLANQKGGHRLGINGLAVDSSSSTLYSGGRDGVICAWNLNLDLSQPPDPSVKPPPTTWRQQVQAHTHWINDIALAHSNEALVSASSDVTVKVWRPRAADVLPPQSIGLHMDYVKTLAVPGPHSEWVASGGLDRKICVWDLNGAGQRMCINVGDDEAGSSMLSREKGSVYALAATDQLLASGGPESTVRVWDQKSGKRITKLVGHTDNIRDILISQDGTTIMTASSDRTVKVWSTSAGRCMFTLTMHDSSVWGLFSDHPDLSVFWSSDRTGMIAKTDTRNVIELNEGLSVAVAQEHEGVHKLLAAGGHVWSATSRPSINRWMDVNTDDAEIEVPDNYSMHRMSVSTVKTRLPSPPAEMSRSPQTALGANGSAKRKIPLQHALRLSNTSYFPTPIPAFADNSGSISGLRRGSKELPPAELMVTQPINSQPEFAVEGQNGLIKHVMLNDRKRVLTLDTAGEVLMWDLMKCVPIKSFGKRHLDEVKDECTSTATVANWCSVDTRTGNVAVTLEENNAFDGEMYADELDIDDDIDFKEDQRINLGKWVLRYLFSNLITEEIRRDQAFRKKLLAGYEEKRLLRENAPQAIQLPERHDFANGWRHDGPPSAVTPRPKSNVKAGTPGLNIALATPWLPNTGNKTPLSLLGPTSNPTLSPTAEEGAPLEKLVSQQSRQSTDRGSDYFSSTRMPNTELNSPGGTSTGKPLATPGEGYPTTPDPSDDGTPKSASAKDGGTWGKKFKKGMSFSGSFSGMKKLGRVGTNDMKKDSGAIVEERAIESEDEHSSQTSQSRVIEENLLGVVQKMRYAYEDSLQTQIQAQQAREAGLPVHNQSIDIGSSISPSLPQETPVLKPPLNTTILIQEDRPEAGGVADLFEGTVGALGEMCDLVEKAAPVWLGEVLLKNTIPQKDIVKISFVLEPMPGSNLLGIAGIDGNNRLNANRMLRAKKVLAYVAERIEQQPPTAPSEDGSSLASGTDQEMRPDEYLELWCHEQIVPSNMTLATIRSHVWRGSGDIIFYYKANGKKKIIPPSSNYPNGTGASGYPPSRTAVPGTAMAATVSSPGGNDANATGTSNTSV</sequence>
<reference evidence="5" key="1">
    <citation type="journal article" date="2020" name="Stud. Mycol.">
        <title>101 Dothideomycetes genomes: a test case for predicting lifestyles and emergence of pathogens.</title>
        <authorList>
            <person name="Haridas S."/>
            <person name="Albert R."/>
            <person name="Binder M."/>
            <person name="Bloem J."/>
            <person name="Labutti K."/>
            <person name="Salamov A."/>
            <person name="Andreopoulos B."/>
            <person name="Baker S."/>
            <person name="Barry K."/>
            <person name="Bills G."/>
            <person name="Bluhm B."/>
            <person name="Cannon C."/>
            <person name="Castanera R."/>
            <person name="Culley D."/>
            <person name="Daum C."/>
            <person name="Ezra D."/>
            <person name="Gonzalez J."/>
            <person name="Henrissat B."/>
            <person name="Kuo A."/>
            <person name="Liang C."/>
            <person name="Lipzen A."/>
            <person name="Lutzoni F."/>
            <person name="Magnuson J."/>
            <person name="Mondo S."/>
            <person name="Nolan M."/>
            <person name="Ohm R."/>
            <person name="Pangilinan J."/>
            <person name="Park H.-J."/>
            <person name="Ramirez L."/>
            <person name="Alfaro M."/>
            <person name="Sun H."/>
            <person name="Tritt A."/>
            <person name="Yoshinaga Y."/>
            <person name="Zwiers L.-H."/>
            <person name="Turgeon B."/>
            <person name="Goodwin S."/>
            <person name="Spatafora J."/>
            <person name="Crous P."/>
            <person name="Grigoriev I."/>
        </authorList>
    </citation>
    <scope>NUCLEOTIDE SEQUENCE</scope>
    <source>
        <strain evidence="5">CBS 116435</strain>
    </source>
</reference>
<feature type="compositionally biased region" description="Polar residues" evidence="4">
    <location>
        <begin position="690"/>
        <end position="710"/>
    </location>
</feature>
<dbReference type="CDD" id="cd17041">
    <property type="entry name" value="Ubl_WDR48"/>
    <property type="match status" value="1"/>
</dbReference>
<dbReference type="InterPro" id="IPR021772">
    <property type="entry name" value="WDR48/Bun107"/>
</dbReference>
<dbReference type="SMART" id="SM00320">
    <property type="entry name" value="WD40"/>
    <property type="match status" value="7"/>
</dbReference>
<name>A0A9P4Q3X8_9PEZI</name>